<dbReference type="InterPro" id="IPR021421">
    <property type="entry name" value="DUF3071"/>
</dbReference>
<reference evidence="3 4" key="1">
    <citation type="submission" date="2019-06" db="EMBL/GenBank/DDBJ databases">
        <title>Aeromicrobium sp. nov., isolated from a maize field.</title>
        <authorList>
            <person name="Lin S.-Y."/>
            <person name="Tsai C.-F."/>
            <person name="Young C.-C."/>
        </authorList>
    </citation>
    <scope>NUCLEOTIDE SEQUENCE [LARGE SCALE GENOMIC DNA]</scope>
    <source>
        <strain evidence="3 4">CC-CFT486</strain>
    </source>
</reference>
<feature type="region of interest" description="Disordered" evidence="1">
    <location>
        <begin position="272"/>
        <end position="330"/>
    </location>
</feature>
<accession>A0A5C8NRX5</accession>
<dbReference type="OrthoDB" id="5180791at2"/>
<comment type="caution">
    <text evidence="3">The sequence shown here is derived from an EMBL/GenBank/DDBJ whole genome shotgun (WGS) entry which is preliminary data.</text>
</comment>
<feature type="domain" description="DUF3071" evidence="2">
    <location>
        <begin position="11"/>
        <end position="180"/>
    </location>
</feature>
<keyword evidence="4" id="KW-1185">Reference proteome</keyword>
<sequence length="330" mass="36519">MDFRTNLEAFMRELGLDGLSEDGRFLIARHAPTNETFHIRADRRLSSLIDASTRIRSGSPSGQLEITMESTLSPRDIQTRIRRGESPDEVAEAAGVPVEQISAFAAPVLAEREFMCEQARKTTVRRKHVGGTGMPLGTLVDEKVAAEGGVPDEIVWDSWRREDGRWTVVATIADADQPATFLFDVKGRYVLPADEVAHDLVGDVALPEDSSDMAIADVLREEAVAAEAPAVETEPDEIVPDVESEEFHAAVSSLKEARDRKAMEQMAIADEEADAAEAERQEQQLTDDVGQVEITLEQDIAVPDTMPRKKKHERRRVPSWDEIMFGGKDD</sequence>
<proteinExistence type="predicted"/>
<dbReference type="Proteomes" id="UP000321571">
    <property type="component" value="Unassembled WGS sequence"/>
</dbReference>
<dbReference type="NCBIfam" id="NF040712">
    <property type="entry name" value="SepH"/>
    <property type="match status" value="1"/>
</dbReference>
<dbReference type="Pfam" id="PF11268">
    <property type="entry name" value="DUF3071"/>
    <property type="match status" value="1"/>
</dbReference>
<dbReference type="AlphaFoldDB" id="A0A5C8NRX5"/>
<gene>
    <name evidence="3" type="ORF">FHP06_03025</name>
</gene>
<evidence type="ECO:0000313" key="4">
    <source>
        <dbReference type="Proteomes" id="UP000321571"/>
    </source>
</evidence>
<evidence type="ECO:0000313" key="3">
    <source>
        <dbReference type="EMBL" id="TXL63213.1"/>
    </source>
</evidence>
<evidence type="ECO:0000256" key="1">
    <source>
        <dbReference type="SAM" id="MobiDB-lite"/>
    </source>
</evidence>
<name>A0A5C8NRX5_9ACTN</name>
<protein>
    <submittedName>
        <fullName evidence="3">DUF3071 domain-containing protein</fullName>
    </submittedName>
</protein>
<evidence type="ECO:0000259" key="2">
    <source>
        <dbReference type="Pfam" id="PF11268"/>
    </source>
</evidence>
<feature type="compositionally biased region" description="Basic residues" evidence="1">
    <location>
        <begin position="308"/>
        <end position="317"/>
    </location>
</feature>
<organism evidence="3 4">
    <name type="scientific">Aeromicrobium terrae</name>
    <dbReference type="NCBI Taxonomy" id="2498846"/>
    <lineage>
        <taxon>Bacteria</taxon>
        <taxon>Bacillati</taxon>
        <taxon>Actinomycetota</taxon>
        <taxon>Actinomycetes</taxon>
        <taxon>Propionibacteriales</taxon>
        <taxon>Nocardioidaceae</taxon>
        <taxon>Aeromicrobium</taxon>
    </lineage>
</organism>
<dbReference type="InterPro" id="IPR047682">
    <property type="entry name" value="SepH-like"/>
</dbReference>
<dbReference type="EMBL" id="VDUX01000001">
    <property type="protein sequence ID" value="TXL63213.1"/>
    <property type="molecule type" value="Genomic_DNA"/>
</dbReference>